<dbReference type="EMBL" id="CP074132">
    <property type="protein sequence ID" value="QUX30647.1"/>
    <property type="molecule type" value="Genomic_DNA"/>
</dbReference>
<protein>
    <submittedName>
        <fullName evidence="1">Uncharacterized protein</fullName>
    </submittedName>
</protein>
<dbReference type="Proteomes" id="UP000678016">
    <property type="component" value="Chromosome"/>
</dbReference>
<evidence type="ECO:0000313" key="1">
    <source>
        <dbReference type="EMBL" id="QUX30647.1"/>
    </source>
</evidence>
<organism evidence="1 2">
    <name type="scientific">Nocardiopsis akebiae</name>
    <dbReference type="NCBI Taxonomy" id="2831968"/>
    <lineage>
        <taxon>Bacteria</taxon>
        <taxon>Bacillati</taxon>
        <taxon>Actinomycetota</taxon>
        <taxon>Actinomycetes</taxon>
        <taxon>Streptosporangiales</taxon>
        <taxon>Nocardiopsidaceae</taxon>
        <taxon>Nocardiopsis</taxon>
    </lineage>
</organism>
<name>A0ABX8C8C4_9ACTN</name>
<reference evidence="2" key="1">
    <citation type="submission" date="2021-05" db="EMBL/GenBank/DDBJ databases">
        <title>Direct Submission.</title>
        <authorList>
            <person name="Li K."/>
            <person name="Gao J."/>
        </authorList>
    </citation>
    <scope>NUCLEOTIDE SEQUENCE [LARGE SCALE GENOMIC DNA]</scope>
    <source>
        <strain evidence="2">HDS12</strain>
    </source>
</reference>
<dbReference type="RefSeq" id="WP_212643397.1">
    <property type="nucleotide sequence ID" value="NZ_CP074132.1"/>
</dbReference>
<gene>
    <name evidence="1" type="ORF">KGD83_09145</name>
</gene>
<accession>A0ABX8C8C4</accession>
<evidence type="ECO:0000313" key="2">
    <source>
        <dbReference type="Proteomes" id="UP000678016"/>
    </source>
</evidence>
<sequence>MITLTHTGLRVPPTHVHVTTTQRIGSGRDAIEIATVRQRRTLLGHTTNTHNGPTRFVAVDQRAAYVVWSFAMQTALFNPGLTEATVLDHLIAEHDWELAVRDAGRRRCYLLRVIDASGLPAHAELLDIAASYPDYPAAVCAVRKRSFPTDAARAELWTGDVWTQVHPDQQHTA</sequence>
<keyword evidence="2" id="KW-1185">Reference proteome</keyword>
<proteinExistence type="predicted"/>